<protein>
    <recommendedName>
        <fullName evidence="8">Gnk2-homologous domain-containing protein</fullName>
    </recommendedName>
</protein>
<evidence type="ECO:0000256" key="2">
    <source>
        <dbReference type="ARBA" id="ARBA00022577"/>
    </source>
</evidence>
<dbReference type="InterPro" id="IPR038408">
    <property type="entry name" value="GNK2_sf"/>
</dbReference>
<dbReference type="InterPro" id="IPR002902">
    <property type="entry name" value="GNK2"/>
</dbReference>
<dbReference type="AlphaFoldDB" id="D8SW18"/>
<reference evidence="9 10" key="1">
    <citation type="journal article" date="2011" name="Science">
        <title>The Selaginella genome identifies genetic changes associated with the evolution of vascular plants.</title>
        <authorList>
            <person name="Banks J.A."/>
            <person name="Nishiyama T."/>
            <person name="Hasebe M."/>
            <person name="Bowman J.L."/>
            <person name="Gribskov M."/>
            <person name="dePamphilis C."/>
            <person name="Albert V.A."/>
            <person name="Aono N."/>
            <person name="Aoyama T."/>
            <person name="Ambrose B.A."/>
            <person name="Ashton N.W."/>
            <person name="Axtell M.J."/>
            <person name="Barker E."/>
            <person name="Barker M.S."/>
            <person name="Bennetzen J.L."/>
            <person name="Bonawitz N.D."/>
            <person name="Chapple C."/>
            <person name="Cheng C."/>
            <person name="Correa L.G."/>
            <person name="Dacre M."/>
            <person name="DeBarry J."/>
            <person name="Dreyer I."/>
            <person name="Elias M."/>
            <person name="Engstrom E.M."/>
            <person name="Estelle M."/>
            <person name="Feng L."/>
            <person name="Finet C."/>
            <person name="Floyd S.K."/>
            <person name="Frommer W.B."/>
            <person name="Fujita T."/>
            <person name="Gramzow L."/>
            <person name="Gutensohn M."/>
            <person name="Harholt J."/>
            <person name="Hattori M."/>
            <person name="Heyl A."/>
            <person name="Hirai T."/>
            <person name="Hiwatashi Y."/>
            <person name="Ishikawa M."/>
            <person name="Iwata M."/>
            <person name="Karol K.G."/>
            <person name="Koehler B."/>
            <person name="Kolukisaoglu U."/>
            <person name="Kubo M."/>
            <person name="Kurata T."/>
            <person name="Lalonde S."/>
            <person name="Li K."/>
            <person name="Li Y."/>
            <person name="Litt A."/>
            <person name="Lyons E."/>
            <person name="Manning G."/>
            <person name="Maruyama T."/>
            <person name="Michael T.P."/>
            <person name="Mikami K."/>
            <person name="Miyazaki S."/>
            <person name="Morinaga S."/>
            <person name="Murata T."/>
            <person name="Mueller-Roeber B."/>
            <person name="Nelson D.R."/>
            <person name="Obara M."/>
            <person name="Oguri Y."/>
            <person name="Olmstead R.G."/>
            <person name="Onodera N."/>
            <person name="Petersen B.L."/>
            <person name="Pils B."/>
            <person name="Prigge M."/>
            <person name="Rensing S.A."/>
            <person name="Riano-Pachon D.M."/>
            <person name="Roberts A.W."/>
            <person name="Sato Y."/>
            <person name="Scheller H.V."/>
            <person name="Schulz B."/>
            <person name="Schulz C."/>
            <person name="Shakirov E.V."/>
            <person name="Shibagaki N."/>
            <person name="Shinohara N."/>
            <person name="Shippen D.E."/>
            <person name="Soerensen I."/>
            <person name="Sotooka R."/>
            <person name="Sugimoto N."/>
            <person name="Sugita M."/>
            <person name="Sumikawa N."/>
            <person name="Tanurdzic M."/>
            <person name="Theissen G."/>
            <person name="Ulvskov P."/>
            <person name="Wakazuki S."/>
            <person name="Weng J.K."/>
            <person name="Willats W.W."/>
            <person name="Wipf D."/>
            <person name="Wolf P.G."/>
            <person name="Yang L."/>
            <person name="Zimmer A.D."/>
            <person name="Zhu Q."/>
            <person name="Mitros T."/>
            <person name="Hellsten U."/>
            <person name="Loque D."/>
            <person name="Otillar R."/>
            <person name="Salamov A."/>
            <person name="Schmutz J."/>
            <person name="Shapiro H."/>
            <person name="Lindquist E."/>
            <person name="Lucas S."/>
            <person name="Rokhsar D."/>
            <person name="Grigoriev I.V."/>
        </authorList>
    </citation>
    <scope>NUCLEOTIDE SEQUENCE [LARGE SCALE GENOMIC DNA]</scope>
</reference>
<evidence type="ECO:0000256" key="4">
    <source>
        <dbReference type="ARBA" id="ARBA00022821"/>
    </source>
</evidence>
<accession>D8SW18</accession>
<evidence type="ECO:0000259" key="8">
    <source>
        <dbReference type="PROSITE" id="PS51473"/>
    </source>
</evidence>
<keyword evidence="3" id="KW-0430">Lectin</keyword>
<organism evidence="10">
    <name type="scientific">Selaginella moellendorffii</name>
    <name type="common">Spikemoss</name>
    <dbReference type="NCBI Taxonomy" id="88036"/>
    <lineage>
        <taxon>Eukaryota</taxon>
        <taxon>Viridiplantae</taxon>
        <taxon>Streptophyta</taxon>
        <taxon>Embryophyta</taxon>
        <taxon>Tracheophyta</taxon>
        <taxon>Lycopodiopsida</taxon>
        <taxon>Selaginellales</taxon>
        <taxon>Selaginellaceae</taxon>
        <taxon>Selaginella</taxon>
    </lineage>
</organism>
<evidence type="ECO:0000256" key="6">
    <source>
        <dbReference type="ARBA" id="ARBA00023035"/>
    </source>
</evidence>
<dbReference type="EMBL" id="GL377647">
    <property type="protein sequence ID" value="EFJ11346.1"/>
    <property type="molecule type" value="Genomic_DNA"/>
</dbReference>
<keyword evidence="6" id="KW-0465">Mannose-binding</keyword>
<evidence type="ECO:0000256" key="3">
    <source>
        <dbReference type="ARBA" id="ARBA00022734"/>
    </source>
</evidence>
<dbReference type="Gene3D" id="3.30.430.20">
    <property type="entry name" value="Gnk2 domain, C-X8-C-X2-C motif"/>
    <property type="match status" value="1"/>
</dbReference>
<dbReference type="CDD" id="cd23509">
    <property type="entry name" value="Gnk2-like"/>
    <property type="match status" value="1"/>
</dbReference>
<keyword evidence="7" id="KW-1015">Disulfide bond</keyword>
<dbReference type="Gramene" id="EFJ11346">
    <property type="protein sequence ID" value="EFJ11346"/>
    <property type="gene ID" value="SELMODRAFT_426330"/>
</dbReference>
<keyword evidence="5" id="KW-0044">Antibiotic</keyword>
<name>D8SW18_SELML</name>
<dbReference type="PANTHER" id="PTHR32080:SF54">
    <property type="entry name" value="GNK2-HOMOLOGOUS DOMAIN-CONTAINING PROTEIN"/>
    <property type="match status" value="1"/>
</dbReference>
<dbReference type="Pfam" id="PF01657">
    <property type="entry name" value="Stress-antifung"/>
    <property type="match status" value="1"/>
</dbReference>
<dbReference type="PANTHER" id="PTHR32080">
    <property type="entry name" value="ANTIFUNGAL PROTEIN GINKBILOBIN-2-LIKE"/>
    <property type="match status" value="1"/>
</dbReference>
<dbReference type="GO" id="GO:0031640">
    <property type="term" value="P:killing of cells of another organism"/>
    <property type="evidence" value="ECO:0007669"/>
    <property type="project" value="UniProtKB-KW"/>
</dbReference>
<keyword evidence="1" id="KW-0929">Antimicrobial</keyword>
<dbReference type="PROSITE" id="PS51473">
    <property type="entry name" value="GNK2"/>
    <property type="match status" value="1"/>
</dbReference>
<dbReference type="KEGG" id="smo:SELMODRAFT_426330"/>
<evidence type="ECO:0000313" key="9">
    <source>
        <dbReference type="EMBL" id="EFJ11346.1"/>
    </source>
</evidence>
<evidence type="ECO:0000256" key="5">
    <source>
        <dbReference type="ARBA" id="ARBA00023022"/>
    </source>
</evidence>
<gene>
    <name evidence="9" type="ORF">SELMODRAFT_426330</name>
</gene>
<dbReference type="GO" id="GO:0005537">
    <property type="term" value="F:D-mannose binding"/>
    <property type="evidence" value="ECO:0007669"/>
    <property type="project" value="UniProtKB-KW"/>
</dbReference>
<evidence type="ECO:0000313" key="10">
    <source>
        <dbReference type="Proteomes" id="UP000001514"/>
    </source>
</evidence>
<sequence length="162" mass="17248">MEVPSMISLISKIMGVKKDVLIICAVVVAMVAAGVQGVKLLSGLCSDESIPEGSTYWNSLNATLADLVQNTPTAANMTYSTNKGVEGDVPAYGQAQCLRNATTNVLPSQDSCRGCIEDIIAKAWLDCVDAIAVDVKLNDDCTLRYQDSPLLPDVIQGERDLP</sequence>
<keyword evidence="2" id="KW-0295">Fungicide</keyword>
<keyword evidence="4" id="KW-0611">Plant defense</keyword>
<dbReference type="InParanoid" id="D8SW18"/>
<proteinExistence type="predicted"/>
<keyword evidence="10" id="KW-1185">Reference proteome</keyword>
<evidence type="ECO:0000256" key="7">
    <source>
        <dbReference type="ARBA" id="ARBA00023157"/>
    </source>
</evidence>
<dbReference type="GO" id="GO:0042742">
    <property type="term" value="P:defense response to bacterium"/>
    <property type="evidence" value="ECO:0007669"/>
    <property type="project" value="UniProtKB-KW"/>
</dbReference>
<evidence type="ECO:0000256" key="1">
    <source>
        <dbReference type="ARBA" id="ARBA00022529"/>
    </source>
</evidence>
<dbReference type="InterPro" id="IPR051378">
    <property type="entry name" value="Cell2Cell_Antifungal"/>
</dbReference>
<dbReference type="OMA" id="CNTEKIA"/>
<dbReference type="Proteomes" id="UP000001514">
    <property type="component" value="Unassembled WGS sequence"/>
</dbReference>
<dbReference type="HOGENOM" id="CLU_1638269_0_0_1"/>
<dbReference type="GO" id="GO:0050832">
    <property type="term" value="P:defense response to fungus"/>
    <property type="evidence" value="ECO:0007669"/>
    <property type="project" value="UniProtKB-KW"/>
</dbReference>
<feature type="domain" description="Gnk2-homologous" evidence="8">
    <location>
        <begin position="38"/>
        <end position="150"/>
    </location>
</feature>